<comment type="caution">
    <text evidence="5">The sequence shown here is derived from an EMBL/GenBank/DDBJ whole genome shotgun (WGS) entry which is preliminary data.</text>
</comment>
<feature type="domain" description="Pseudouridine synthase RsuA/RluA-like" evidence="4">
    <location>
        <begin position="2"/>
        <end position="147"/>
    </location>
</feature>
<dbReference type="Proteomes" id="UP000690515">
    <property type="component" value="Unassembled WGS sequence"/>
</dbReference>
<name>A0ABS5Z7K3_9GAMM</name>
<reference evidence="5 6" key="1">
    <citation type="submission" date="2021-04" db="EMBL/GenBank/DDBJ databases">
        <authorList>
            <person name="Pira H."/>
            <person name="Risdian C."/>
            <person name="Wink J."/>
        </authorList>
    </citation>
    <scope>NUCLEOTIDE SEQUENCE [LARGE SCALE GENOMIC DNA]</scope>
    <source>
        <strain evidence="5 6">WH53</strain>
    </source>
</reference>
<dbReference type="NCBIfam" id="TIGR00093">
    <property type="entry name" value="pseudouridine synthase"/>
    <property type="match status" value="1"/>
</dbReference>
<evidence type="ECO:0000256" key="3">
    <source>
        <dbReference type="RuleBase" id="RU003887"/>
    </source>
</evidence>
<dbReference type="PANTHER" id="PTHR47683">
    <property type="entry name" value="PSEUDOURIDINE SYNTHASE FAMILY PROTEIN-RELATED"/>
    <property type="match status" value="1"/>
</dbReference>
<gene>
    <name evidence="5" type="ORF">KCG35_03085</name>
</gene>
<dbReference type="InterPro" id="IPR006145">
    <property type="entry name" value="PsdUridine_synth_RsuA/RluA"/>
</dbReference>
<evidence type="ECO:0000313" key="5">
    <source>
        <dbReference type="EMBL" id="MBU2710033.1"/>
    </source>
</evidence>
<dbReference type="Pfam" id="PF00849">
    <property type="entry name" value="PseudoU_synth_2"/>
    <property type="match status" value="1"/>
</dbReference>
<sequence length="202" mass="23157">MVVLFNKPYQVLSQFTDDQQRQTLSDYLTIPNIYAAGRLDRDSEGLLLLTNNGRLQHTIAHPKHKLPKTYWVQVEGIPNNDALQQLRNGVTLNDGLTLPATIELILPPPSLWLRAPPIRERKSIPTQWLAITLVEGRNRQVRRMTAAVGFPTLRLIRAQMGPWHIGELQPGDSMILQDPWQQIARYRSQQSQHKPSKLRPKI</sequence>
<dbReference type="InterPro" id="IPR000748">
    <property type="entry name" value="PsdUridine_synth_RsuA/RluB/E/F"/>
</dbReference>
<dbReference type="SUPFAM" id="SSF55120">
    <property type="entry name" value="Pseudouridine synthase"/>
    <property type="match status" value="1"/>
</dbReference>
<evidence type="ECO:0000256" key="2">
    <source>
        <dbReference type="ARBA" id="ARBA00023235"/>
    </source>
</evidence>
<dbReference type="PROSITE" id="PS01149">
    <property type="entry name" value="PSI_RSU"/>
    <property type="match status" value="1"/>
</dbReference>
<dbReference type="InterPro" id="IPR020103">
    <property type="entry name" value="PsdUridine_synth_cat_dom_sf"/>
</dbReference>
<keyword evidence="2 3" id="KW-0413">Isomerase</keyword>
<dbReference type="InterPro" id="IPR050343">
    <property type="entry name" value="RsuA_PseudoU_synthase"/>
</dbReference>
<dbReference type="InterPro" id="IPR020094">
    <property type="entry name" value="TruA/RsuA/RluB/E/F_N"/>
</dbReference>
<dbReference type="InterPro" id="IPR018496">
    <property type="entry name" value="PsdUridine_synth_RsuA/RluB_CS"/>
</dbReference>
<evidence type="ECO:0000259" key="4">
    <source>
        <dbReference type="Pfam" id="PF00849"/>
    </source>
</evidence>
<dbReference type="EMBL" id="JAGSOY010000004">
    <property type="protein sequence ID" value="MBU2710033.1"/>
    <property type="molecule type" value="Genomic_DNA"/>
</dbReference>
<keyword evidence="6" id="KW-1185">Reference proteome</keyword>
<dbReference type="PANTHER" id="PTHR47683:SF2">
    <property type="entry name" value="RNA-BINDING S4 DOMAIN-CONTAINING PROTEIN"/>
    <property type="match status" value="1"/>
</dbReference>
<protein>
    <recommendedName>
        <fullName evidence="3">Pseudouridine synthase</fullName>
        <ecNumber evidence="3">5.4.99.-</ecNumber>
    </recommendedName>
</protein>
<evidence type="ECO:0000256" key="1">
    <source>
        <dbReference type="ARBA" id="ARBA00008348"/>
    </source>
</evidence>
<organism evidence="5 6">
    <name type="scientific">Zooshikella harenae</name>
    <dbReference type="NCBI Taxonomy" id="2827238"/>
    <lineage>
        <taxon>Bacteria</taxon>
        <taxon>Pseudomonadati</taxon>
        <taxon>Pseudomonadota</taxon>
        <taxon>Gammaproteobacteria</taxon>
        <taxon>Oceanospirillales</taxon>
        <taxon>Zooshikellaceae</taxon>
        <taxon>Zooshikella</taxon>
    </lineage>
</organism>
<proteinExistence type="inferred from homology"/>
<comment type="similarity">
    <text evidence="1 3">Belongs to the pseudouridine synthase RsuA family.</text>
</comment>
<dbReference type="EC" id="5.4.99.-" evidence="3"/>
<dbReference type="Gene3D" id="3.30.70.1560">
    <property type="entry name" value="Alpha-L RNA-binding motif"/>
    <property type="match status" value="1"/>
</dbReference>
<dbReference type="Gene3D" id="3.30.70.580">
    <property type="entry name" value="Pseudouridine synthase I, catalytic domain, N-terminal subdomain"/>
    <property type="match status" value="1"/>
</dbReference>
<dbReference type="InterPro" id="IPR042092">
    <property type="entry name" value="PsdUridine_s_RsuA/RluB/E/F_cat"/>
</dbReference>
<evidence type="ECO:0000313" key="6">
    <source>
        <dbReference type="Proteomes" id="UP000690515"/>
    </source>
</evidence>
<accession>A0ABS5Z7K3</accession>